<comment type="caution">
    <text evidence="5">The sequence shown here is derived from an EMBL/GenBank/DDBJ whole genome shotgun (WGS) entry which is preliminary data.</text>
</comment>
<dbReference type="GO" id="GO:1990904">
    <property type="term" value="C:ribonucleoprotein complex"/>
    <property type="evidence" value="ECO:0007669"/>
    <property type="project" value="UniProtKB-KW"/>
</dbReference>
<comment type="similarity">
    <text evidence="1">Belongs to the NOP10 family.</text>
</comment>
<name>A0A2R7Y623_9ARCH</name>
<gene>
    <name evidence="5" type="ORF">B9J98_03145</name>
</gene>
<dbReference type="Pfam" id="PF04135">
    <property type="entry name" value="Nop10p"/>
    <property type="match status" value="1"/>
</dbReference>
<dbReference type="SUPFAM" id="SSF144210">
    <property type="entry name" value="Nop10-like SnoRNP"/>
    <property type="match status" value="1"/>
</dbReference>
<dbReference type="GO" id="GO:0006364">
    <property type="term" value="P:rRNA processing"/>
    <property type="evidence" value="ECO:0007669"/>
    <property type="project" value="UniProtKB-KW"/>
</dbReference>
<evidence type="ECO:0000313" key="6">
    <source>
        <dbReference type="Proteomes" id="UP000244066"/>
    </source>
</evidence>
<dbReference type="GO" id="GO:0001522">
    <property type="term" value="P:pseudouridine synthesis"/>
    <property type="evidence" value="ECO:0007669"/>
    <property type="project" value="InterPro"/>
</dbReference>
<dbReference type="Proteomes" id="UP000244066">
    <property type="component" value="Unassembled WGS sequence"/>
</dbReference>
<keyword evidence="3" id="KW-0698">rRNA processing</keyword>
<reference evidence="5 6" key="1">
    <citation type="submission" date="2017-04" db="EMBL/GenBank/DDBJ databases">
        <title>Draft Aigarchaeota genome from a New Zealand hot spring.</title>
        <authorList>
            <person name="Reysenbach A.-L."/>
            <person name="Donaho J.A."/>
            <person name="Gerhart J."/>
            <person name="Kelley J.F."/>
            <person name="Kouba K."/>
            <person name="Podar M."/>
            <person name="Stott M."/>
        </authorList>
    </citation>
    <scope>NUCLEOTIDE SEQUENCE [LARGE SCALE GENOMIC DNA]</scope>
    <source>
        <strain evidence="5">NZ13_MG1</strain>
    </source>
</reference>
<evidence type="ECO:0000256" key="3">
    <source>
        <dbReference type="ARBA" id="ARBA00022552"/>
    </source>
</evidence>
<dbReference type="Gene3D" id="2.20.28.40">
    <property type="entry name" value="H/ACA ribonucleoprotein complex, subunit Nop10"/>
    <property type="match status" value="1"/>
</dbReference>
<protein>
    <recommendedName>
        <fullName evidence="7">Ribosome biogenesis protein</fullName>
    </recommendedName>
</protein>
<evidence type="ECO:0008006" key="7">
    <source>
        <dbReference type="Google" id="ProtNLM"/>
    </source>
</evidence>
<evidence type="ECO:0000256" key="4">
    <source>
        <dbReference type="ARBA" id="ARBA00023274"/>
    </source>
</evidence>
<keyword evidence="4" id="KW-0687">Ribonucleoprotein</keyword>
<dbReference type="InterPro" id="IPR007264">
    <property type="entry name" value="H/ACA_rnp_Nop10"/>
</dbReference>
<accession>A0A2R7Y623</accession>
<sequence length="54" mass="6348">MWKCSLCGRYTLSSERCPSCGGRVKNPHPPNINLQDKYINAIVRLRRDMRWKQA</sequence>
<keyword evidence="2" id="KW-0690">Ribosome biogenesis</keyword>
<organism evidence="5 6">
    <name type="scientific">Candidatus Terraquivivens tikiterensis</name>
    <dbReference type="NCBI Taxonomy" id="1980982"/>
    <lineage>
        <taxon>Archaea</taxon>
        <taxon>Nitrososphaerota</taxon>
        <taxon>Candidatus Wolframiiraptoraceae</taxon>
        <taxon>Candidatus Terraquivivens</taxon>
    </lineage>
</organism>
<evidence type="ECO:0000256" key="1">
    <source>
        <dbReference type="ARBA" id="ARBA00009462"/>
    </source>
</evidence>
<dbReference type="GO" id="GO:0030515">
    <property type="term" value="F:snoRNA binding"/>
    <property type="evidence" value="ECO:0007669"/>
    <property type="project" value="InterPro"/>
</dbReference>
<dbReference type="InterPro" id="IPR036756">
    <property type="entry name" value="H/ACA_rnp_Nop10_sf"/>
</dbReference>
<evidence type="ECO:0000256" key="2">
    <source>
        <dbReference type="ARBA" id="ARBA00022517"/>
    </source>
</evidence>
<dbReference type="EMBL" id="NDWU01000006">
    <property type="protein sequence ID" value="PUA32970.1"/>
    <property type="molecule type" value="Genomic_DNA"/>
</dbReference>
<dbReference type="AlphaFoldDB" id="A0A2R7Y623"/>
<proteinExistence type="inferred from homology"/>
<evidence type="ECO:0000313" key="5">
    <source>
        <dbReference type="EMBL" id="PUA32970.1"/>
    </source>
</evidence>